<evidence type="ECO:0000256" key="5">
    <source>
        <dbReference type="ARBA" id="ARBA00022737"/>
    </source>
</evidence>
<keyword evidence="4" id="KW-0479">Metal-binding</keyword>
<feature type="region of interest" description="Disordered" evidence="9">
    <location>
        <begin position="1"/>
        <end position="27"/>
    </location>
</feature>
<evidence type="ECO:0000256" key="2">
    <source>
        <dbReference type="ARBA" id="ARBA00005253"/>
    </source>
</evidence>
<organism evidence="11">
    <name type="scientific">Favella ehrenbergii</name>
    <dbReference type="NCBI Taxonomy" id="182087"/>
    <lineage>
        <taxon>Eukaryota</taxon>
        <taxon>Sar</taxon>
        <taxon>Alveolata</taxon>
        <taxon>Ciliophora</taxon>
        <taxon>Intramacronucleata</taxon>
        <taxon>Spirotrichea</taxon>
        <taxon>Choreotrichia</taxon>
        <taxon>Tintinnida</taxon>
        <taxon>Xystonellidae</taxon>
        <taxon>Favella</taxon>
    </lineage>
</organism>
<accession>A0A7S3I394</accession>
<evidence type="ECO:0000256" key="8">
    <source>
        <dbReference type="ARBA" id="ARBA00025692"/>
    </source>
</evidence>
<dbReference type="InterPro" id="IPR018247">
    <property type="entry name" value="EF_Hand_1_Ca_BS"/>
</dbReference>
<comment type="function">
    <text evidence="8">Plays a fundamental role in microtubule organizing center structure and function. Component of the infraciliary lattice (ICL) and the ciliary basal bodies.</text>
</comment>
<protein>
    <recommendedName>
        <fullName evidence="10">EF-hand domain-containing protein</fullName>
    </recommendedName>
</protein>
<feature type="domain" description="EF-hand" evidence="10">
    <location>
        <begin position="28"/>
        <end position="63"/>
    </location>
</feature>
<reference evidence="11" key="1">
    <citation type="submission" date="2021-01" db="EMBL/GenBank/DDBJ databases">
        <authorList>
            <person name="Corre E."/>
            <person name="Pelletier E."/>
            <person name="Niang G."/>
            <person name="Scheremetjew M."/>
            <person name="Finn R."/>
            <person name="Kale V."/>
            <person name="Holt S."/>
            <person name="Cochrane G."/>
            <person name="Meng A."/>
            <person name="Brown T."/>
            <person name="Cohen L."/>
        </authorList>
    </citation>
    <scope>NUCLEOTIDE SEQUENCE</scope>
    <source>
        <strain evidence="11">Fehren 1</strain>
    </source>
</reference>
<dbReference type="FunFam" id="1.10.238.10:FF:000178">
    <property type="entry name" value="Calmodulin-2 A"/>
    <property type="match status" value="1"/>
</dbReference>
<feature type="domain" description="EF-hand" evidence="10">
    <location>
        <begin position="101"/>
        <end position="136"/>
    </location>
</feature>
<dbReference type="PROSITE" id="PS00018">
    <property type="entry name" value="EF_HAND_1"/>
    <property type="match status" value="3"/>
</dbReference>
<evidence type="ECO:0000256" key="3">
    <source>
        <dbReference type="ARBA" id="ARBA00022490"/>
    </source>
</evidence>
<dbReference type="AlphaFoldDB" id="A0A7S3I394"/>
<dbReference type="EMBL" id="HBIE01022009">
    <property type="protein sequence ID" value="CAE0311797.1"/>
    <property type="molecule type" value="Transcribed_RNA"/>
</dbReference>
<evidence type="ECO:0000256" key="4">
    <source>
        <dbReference type="ARBA" id="ARBA00022723"/>
    </source>
</evidence>
<comment type="similarity">
    <text evidence="2">Belongs to the centrin family.</text>
</comment>
<dbReference type="PANTHER" id="PTHR23048:SF59">
    <property type="entry name" value="EF-HAND SUPERFAMILY PROTEIN"/>
    <property type="match status" value="1"/>
</dbReference>
<proteinExistence type="inferred from homology"/>
<dbReference type="Pfam" id="PF13499">
    <property type="entry name" value="EF-hand_7"/>
    <property type="match status" value="2"/>
</dbReference>
<keyword evidence="5" id="KW-0677">Repeat</keyword>
<evidence type="ECO:0000313" key="11">
    <source>
        <dbReference type="EMBL" id="CAE0311797.1"/>
    </source>
</evidence>
<dbReference type="InterPro" id="IPR011992">
    <property type="entry name" value="EF-hand-dom_pair"/>
</dbReference>
<gene>
    <name evidence="11" type="ORF">FEHR0123_LOCUS6717</name>
</gene>
<name>A0A7S3I394_9SPIT</name>
<dbReference type="PANTHER" id="PTHR23048">
    <property type="entry name" value="MYOSIN LIGHT CHAIN 1, 3"/>
    <property type="match status" value="1"/>
</dbReference>
<dbReference type="GO" id="GO:0005509">
    <property type="term" value="F:calcium ion binding"/>
    <property type="evidence" value="ECO:0007669"/>
    <property type="project" value="InterPro"/>
</dbReference>
<keyword evidence="3" id="KW-0963">Cytoplasm</keyword>
<dbReference type="GO" id="GO:0016460">
    <property type="term" value="C:myosin II complex"/>
    <property type="evidence" value="ECO:0007669"/>
    <property type="project" value="TreeGrafter"/>
</dbReference>
<keyword evidence="6" id="KW-0106">Calcium</keyword>
<feature type="domain" description="EF-hand" evidence="10">
    <location>
        <begin position="64"/>
        <end position="99"/>
    </location>
</feature>
<evidence type="ECO:0000256" key="9">
    <source>
        <dbReference type="SAM" id="MobiDB-lite"/>
    </source>
</evidence>
<keyword evidence="7" id="KW-0206">Cytoskeleton</keyword>
<dbReference type="InterPro" id="IPR002048">
    <property type="entry name" value="EF_hand_dom"/>
</dbReference>
<dbReference type="CDD" id="cd00051">
    <property type="entry name" value="EFh"/>
    <property type="match status" value="1"/>
</dbReference>
<dbReference type="PROSITE" id="PS50222">
    <property type="entry name" value="EF_HAND_2"/>
    <property type="match status" value="4"/>
</dbReference>
<evidence type="ECO:0000256" key="6">
    <source>
        <dbReference type="ARBA" id="ARBA00022837"/>
    </source>
</evidence>
<evidence type="ECO:0000256" key="7">
    <source>
        <dbReference type="ARBA" id="ARBA00023212"/>
    </source>
</evidence>
<evidence type="ECO:0000256" key="1">
    <source>
        <dbReference type="ARBA" id="ARBA00004245"/>
    </source>
</evidence>
<comment type="subcellular location">
    <subcellularLocation>
        <location evidence="1">Cytoplasm</location>
        <location evidence="1">Cytoskeleton</location>
    </subcellularLocation>
</comment>
<dbReference type="Gene3D" id="1.10.238.10">
    <property type="entry name" value="EF-hand"/>
    <property type="match status" value="3"/>
</dbReference>
<dbReference type="SUPFAM" id="SSF47473">
    <property type="entry name" value="EF-hand"/>
    <property type="match status" value="1"/>
</dbReference>
<sequence length="178" mass="20272">MASPYKKGSATKPAGRREVASRPGIPDWQMQELREAFDLFDTDGSGTIDTKELQVALRALGFDSKKEKVRKMIADIDLDGSGTIDFEEFVEMMTGKMGDRDSPEEIRRVFKLFDDDETGKISFRNLKRVARELGENMTDEELQEMINKADLDGDGEVSEEEFLRIMTYKHSFKAESLK</sequence>
<dbReference type="InterPro" id="IPR050230">
    <property type="entry name" value="CALM/Myosin/TropC-like"/>
</dbReference>
<dbReference type="SMART" id="SM00054">
    <property type="entry name" value="EFh"/>
    <property type="match status" value="4"/>
</dbReference>
<feature type="domain" description="EF-hand" evidence="10">
    <location>
        <begin position="137"/>
        <end position="172"/>
    </location>
</feature>
<evidence type="ECO:0000259" key="10">
    <source>
        <dbReference type="PROSITE" id="PS50222"/>
    </source>
</evidence>